<dbReference type="RefSeq" id="WP_179692704.1">
    <property type="nucleotide sequence ID" value="NZ_JACCAT010000001.1"/>
</dbReference>
<evidence type="ECO:0000313" key="2">
    <source>
        <dbReference type="Proteomes" id="UP000553035"/>
    </source>
</evidence>
<organism evidence="1 2">
    <name type="scientific">Pseudomonas moraviensis</name>
    <dbReference type="NCBI Taxonomy" id="321662"/>
    <lineage>
        <taxon>Bacteria</taxon>
        <taxon>Pseudomonadati</taxon>
        <taxon>Pseudomonadota</taxon>
        <taxon>Gammaproteobacteria</taxon>
        <taxon>Pseudomonadales</taxon>
        <taxon>Pseudomonadaceae</taxon>
        <taxon>Pseudomonas</taxon>
    </lineage>
</organism>
<dbReference type="EMBL" id="JACCAT010000001">
    <property type="protein sequence ID" value="NYH08182.1"/>
    <property type="molecule type" value="Genomic_DNA"/>
</dbReference>
<protein>
    <submittedName>
        <fullName evidence="1">Putative phage tail protein</fullName>
    </submittedName>
</protein>
<comment type="caution">
    <text evidence="1">The sequence shown here is derived from an EMBL/GenBank/DDBJ whole genome shotgun (WGS) entry which is preliminary data.</text>
</comment>
<reference evidence="1 2" key="1">
    <citation type="submission" date="2020-07" db="EMBL/GenBank/DDBJ databases">
        <title>Exploring microbial biodiversity for novel pathways involved in the catabolism of aromatic compounds derived from lignin.</title>
        <authorList>
            <person name="Elkins J."/>
        </authorList>
    </citation>
    <scope>NUCLEOTIDE SEQUENCE [LARGE SCALE GENOMIC DNA]</scope>
    <source>
        <strain evidence="1 2">VanB</strain>
    </source>
</reference>
<sequence length="196" mass="20968">MTATAVHYRPRTTIQLSSILGRKFFRQKDYLLETGSIWEVFRALRATVEGFTEEVARLQRLGMRFAIIRNGKNVGEKDFDLGGIRTLKIVPVISGSKRAGILQTILGVVMIVAGAVSSNPALVMTGVASAAGGVIQMLSSPQGGLKQSASPENQPSYAFGSARNTIASGNPVPICIGRRRWGGIIISASIHAEDKT</sequence>
<evidence type="ECO:0000313" key="1">
    <source>
        <dbReference type="EMBL" id="NYH08182.1"/>
    </source>
</evidence>
<name>A0A7Z0ATI5_9PSED</name>
<gene>
    <name evidence="1" type="ORF">GGI52_001225</name>
</gene>
<dbReference type="AlphaFoldDB" id="A0A7Z0ATI5"/>
<accession>A0A7Z0ATI5</accession>
<dbReference type="Proteomes" id="UP000553035">
    <property type="component" value="Unassembled WGS sequence"/>
</dbReference>
<proteinExistence type="predicted"/>